<keyword evidence="2" id="KW-1185">Reference proteome</keyword>
<gene>
    <name evidence="1" type="ORF">KI387_023057</name>
</gene>
<sequence>MRPSLMGCARPALPVVLRVMIAVMRSAQMEALTEGVFEEDSVVMVTVEEEGMISHVELVSIVDLQSITNESARTCCSAH</sequence>
<feature type="non-terminal residue" evidence="1">
    <location>
        <position position="79"/>
    </location>
</feature>
<dbReference type="EMBL" id="JAHRHJ020000005">
    <property type="protein sequence ID" value="KAH9314430.1"/>
    <property type="molecule type" value="Genomic_DNA"/>
</dbReference>
<dbReference type="Proteomes" id="UP000824469">
    <property type="component" value="Unassembled WGS sequence"/>
</dbReference>
<comment type="caution">
    <text evidence="1">The sequence shown here is derived from an EMBL/GenBank/DDBJ whole genome shotgun (WGS) entry which is preliminary data.</text>
</comment>
<name>A0AA38G218_TAXCH</name>
<evidence type="ECO:0000313" key="2">
    <source>
        <dbReference type="Proteomes" id="UP000824469"/>
    </source>
</evidence>
<dbReference type="AlphaFoldDB" id="A0AA38G218"/>
<evidence type="ECO:0000313" key="1">
    <source>
        <dbReference type="EMBL" id="KAH9314430.1"/>
    </source>
</evidence>
<proteinExistence type="predicted"/>
<accession>A0AA38G218</accession>
<organism evidence="1 2">
    <name type="scientific">Taxus chinensis</name>
    <name type="common">Chinese yew</name>
    <name type="synonym">Taxus wallichiana var. chinensis</name>
    <dbReference type="NCBI Taxonomy" id="29808"/>
    <lineage>
        <taxon>Eukaryota</taxon>
        <taxon>Viridiplantae</taxon>
        <taxon>Streptophyta</taxon>
        <taxon>Embryophyta</taxon>
        <taxon>Tracheophyta</taxon>
        <taxon>Spermatophyta</taxon>
        <taxon>Pinopsida</taxon>
        <taxon>Pinidae</taxon>
        <taxon>Conifers II</taxon>
        <taxon>Cupressales</taxon>
        <taxon>Taxaceae</taxon>
        <taxon>Taxus</taxon>
    </lineage>
</organism>
<protein>
    <submittedName>
        <fullName evidence="1">Uncharacterized protein</fullName>
    </submittedName>
</protein>
<reference evidence="1 2" key="1">
    <citation type="journal article" date="2021" name="Nat. Plants">
        <title>The Taxus genome provides insights into paclitaxel biosynthesis.</title>
        <authorList>
            <person name="Xiong X."/>
            <person name="Gou J."/>
            <person name="Liao Q."/>
            <person name="Li Y."/>
            <person name="Zhou Q."/>
            <person name="Bi G."/>
            <person name="Li C."/>
            <person name="Du R."/>
            <person name="Wang X."/>
            <person name="Sun T."/>
            <person name="Guo L."/>
            <person name="Liang H."/>
            <person name="Lu P."/>
            <person name="Wu Y."/>
            <person name="Zhang Z."/>
            <person name="Ro D.K."/>
            <person name="Shang Y."/>
            <person name="Huang S."/>
            <person name="Yan J."/>
        </authorList>
    </citation>
    <scope>NUCLEOTIDE SEQUENCE [LARGE SCALE GENOMIC DNA]</scope>
    <source>
        <strain evidence="1">Ta-2019</strain>
    </source>
</reference>